<keyword evidence="1" id="KW-1133">Transmembrane helix</keyword>
<feature type="transmembrane region" description="Helical" evidence="1">
    <location>
        <begin position="79"/>
        <end position="100"/>
    </location>
</feature>
<reference evidence="2 3" key="1">
    <citation type="submission" date="2019-01" db="EMBL/GenBank/DDBJ databases">
        <title>Genome sequencing of strain FW100M-2.</title>
        <authorList>
            <person name="Heo J."/>
            <person name="Kim S.-J."/>
            <person name="Kim J.-S."/>
            <person name="Hong S.-B."/>
            <person name="Kwon S.-W."/>
        </authorList>
    </citation>
    <scope>NUCLEOTIDE SEQUENCE [LARGE SCALE GENOMIC DNA]</scope>
    <source>
        <strain evidence="2 3">FW100M-2</strain>
    </source>
</reference>
<feature type="transmembrane region" description="Helical" evidence="1">
    <location>
        <begin position="21"/>
        <end position="41"/>
    </location>
</feature>
<dbReference type="AlphaFoldDB" id="A0A4P6FA45"/>
<evidence type="ECO:0000313" key="2">
    <source>
        <dbReference type="EMBL" id="QAY67368.1"/>
    </source>
</evidence>
<keyword evidence="3" id="KW-1185">Reference proteome</keyword>
<dbReference type="RefSeq" id="WP_129441945.1">
    <property type="nucleotide sequence ID" value="NZ_CP035492.1"/>
</dbReference>
<keyword evidence="1" id="KW-0472">Membrane</keyword>
<name>A0A4P6FA45_9BACL</name>
<dbReference type="EMBL" id="CP035492">
    <property type="protein sequence ID" value="QAY67368.1"/>
    <property type="molecule type" value="Genomic_DNA"/>
</dbReference>
<evidence type="ECO:0000256" key="1">
    <source>
        <dbReference type="SAM" id="Phobius"/>
    </source>
</evidence>
<organism evidence="2 3">
    <name type="scientific">Paenibacillus protaetiae</name>
    <dbReference type="NCBI Taxonomy" id="2509456"/>
    <lineage>
        <taxon>Bacteria</taxon>
        <taxon>Bacillati</taxon>
        <taxon>Bacillota</taxon>
        <taxon>Bacilli</taxon>
        <taxon>Bacillales</taxon>
        <taxon>Paenibacillaceae</taxon>
        <taxon>Paenibacillus</taxon>
    </lineage>
</organism>
<protein>
    <submittedName>
        <fullName evidence="2">Uncharacterized protein</fullName>
    </submittedName>
</protein>
<keyword evidence="1" id="KW-0812">Transmembrane</keyword>
<sequence>MDEVQAQTAQMQARSWRVGSLSMGVTLLLIGTALALSLVIDAEAYDMLLWVAPLVFIMLGIELLVYVKLSGRAQTMIRFDWLSIFFVAVLGAGSLFAAALSSTGILDEIRNEVMATERSAMIESKPVQVPEGVTKIIVQSFIPLQVETSQLRQVQLLGQVQYRSGKPFDPSSQPLWQANVIGSAMYVTVGTIAHDGGRLSDSGLRSMLSLMVPEGMKVEQR</sequence>
<dbReference type="OrthoDB" id="1707123at2"/>
<evidence type="ECO:0000313" key="3">
    <source>
        <dbReference type="Proteomes" id="UP000293568"/>
    </source>
</evidence>
<dbReference type="KEGG" id="pprt:ET464_14180"/>
<gene>
    <name evidence="2" type="ORF">ET464_14180</name>
</gene>
<dbReference type="Proteomes" id="UP000293568">
    <property type="component" value="Chromosome"/>
</dbReference>
<proteinExistence type="predicted"/>
<accession>A0A4P6FA45</accession>
<feature type="transmembrane region" description="Helical" evidence="1">
    <location>
        <begin position="47"/>
        <end position="67"/>
    </location>
</feature>